<dbReference type="Pfam" id="PF17820">
    <property type="entry name" value="PDZ_6"/>
    <property type="match status" value="1"/>
</dbReference>
<evidence type="ECO:0000256" key="1">
    <source>
        <dbReference type="ARBA" id="ARBA00009179"/>
    </source>
</evidence>
<dbReference type="Gene3D" id="2.30.42.10">
    <property type="match status" value="1"/>
</dbReference>
<dbReference type="InterPro" id="IPR029045">
    <property type="entry name" value="ClpP/crotonase-like_dom_sf"/>
</dbReference>
<reference evidence="9" key="1">
    <citation type="submission" date="2012-04" db="EMBL/GenBank/DDBJ databases">
        <authorList>
            <person name="Borisov I.G."/>
            <person name="Ivanikova N.V."/>
            <person name="Pinevich A.V."/>
        </authorList>
    </citation>
    <scope>NUCLEOTIDE SEQUENCE</scope>
    <source>
        <strain evidence="9">CALU 1027</strain>
    </source>
</reference>
<evidence type="ECO:0000259" key="8">
    <source>
        <dbReference type="PROSITE" id="PS50106"/>
    </source>
</evidence>
<dbReference type="Gene3D" id="3.90.226.10">
    <property type="entry name" value="2-enoyl-CoA Hydratase, Chain A, domain 1"/>
    <property type="match status" value="1"/>
</dbReference>
<evidence type="ECO:0000313" key="10">
    <source>
        <dbReference type="Proteomes" id="UP000034681"/>
    </source>
</evidence>
<keyword evidence="10" id="KW-1185">Reference proteome</keyword>
<dbReference type="NCBIfam" id="NF045589">
    <property type="entry name" value="Cterm_S41_CtpB"/>
    <property type="match status" value="1"/>
</dbReference>
<dbReference type="RefSeq" id="WP_044077125.1">
    <property type="nucleotide sequence ID" value="NZ_KB235941.1"/>
</dbReference>
<dbReference type="OrthoDB" id="9812068at2"/>
<evidence type="ECO:0000256" key="6">
    <source>
        <dbReference type="SAM" id="MobiDB-lite"/>
    </source>
</evidence>
<dbReference type="SMART" id="SM00228">
    <property type="entry name" value="PDZ"/>
    <property type="match status" value="1"/>
</dbReference>
<dbReference type="GO" id="GO:0008236">
    <property type="term" value="F:serine-type peptidase activity"/>
    <property type="evidence" value="ECO:0007669"/>
    <property type="project" value="UniProtKB-KW"/>
</dbReference>
<proteinExistence type="inferred from homology"/>
<dbReference type="GO" id="GO:0007165">
    <property type="term" value="P:signal transduction"/>
    <property type="evidence" value="ECO:0007669"/>
    <property type="project" value="TreeGrafter"/>
</dbReference>
<gene>
    <name evidence="9" type="ORF">PROH_04455</name>
</gene>
<feature type="signal peptide" evidence="7">
    <location>
        <begin position="1"/>
        <end position="39"/>
    </location>
</feature>
<name>A0A0M2Q3N2_PROHO</name>
<dbReference type="PROSITE" id="PS50106">
    <property type="entry name" value="PDZ"/>
    <property type="match status" value="1"/>
</dbReference>
<dbReference type="InterPro" id="IPR036034">
    <property type="entry name" value="PDZ_sf"/>
</dbReference>
<feature type="chain" id="PRO_5005639605" evidence="7">
    <location>
        <begin position="40"/>
        <end position="449"/>
    </location>
</feature>
<protein>
    <submittedName>
        <fullName evidence="9">Peptidase S41</fullName>
    </submittedName>
</protein>
<dbReference type="SUPFAM" id="SSF52096">
    <property type="entry name" value="ClpP/crotonase"/>
    <property type="match status" value="1"/>
</dbReference>
<evidence type="ECO:0000256" key="2">
    <source>
        <dbReference type="ARBA" id="ARBA00022670"/>
    </source>
</evidence>
<evidence type="ECO:0000256" key="3">
    <source>
        <dbReference type="ARBA" id="ARBA00022801"/>
    </source>
</evidence>
<dbReference type="Gene3D" id="3.30.750.44">
    <property type="match status" value="1"/>
</dbReference>
<evidence type="ECO:0000256" key="5">
    <source>
        <dbReference type="RuleBase" id="RU004404"/>
    </source>
</evidence>
<dbReference type="GO" id="GO:0004175">
    <property type="term" value="F:endopeptidase activity"/>
    <property type="evidence" value="ECO:0007669"/>
    <property type="project" value="TreeGrafter"/>
</dbReference>
<dbReference type="InterPro" id="IPR054625">
    <property type="entry name" value="Cterm_S41_CtpB"/>
</dbReference>
<dbReference type="Pfam" id="PF03572">
    <property type="entry name" value="Peptidase_S41"/>
    <property type="match status" value="1"/>
</dbReference>
<sequence>MTRSPKFPNLARLALCGGVFLSSVSASLFLPAFSSSVRAAWEDSPKAVLDEAWQIVYRDYVDPSFNQTNWMALREELLEKDYSSTEATYGALREALAKLEDPYTRFMDPEQYQALTNQTSGELSGVGIRLKADAVTGLLLIEEPIANSPAMAAGVKSGDRVLAIDGAQTLGMEVNQAANLIRGEVGTDVALTLSRDGKQFDVTLRRARIEVPSVNYSVKEEGGNEIGYIHLSQFTSHAAREMRDAIRTLNQENVDAFVLDLRGNPGGLLYSSIDIARMWLDTGTIVKTVDRDSHNEELLANHTSLTHLPLVVLVDNNSASSSEILAGALQDNHRATIIGTQTFGKALVQSLHPLSDGSGIAVTIAHYYTPNGTDISKKGVIPDVEVRLSRREQQQLAQNPATIGTMADPHYSRAVMFLESSLLAQPTGRSNQLSERPVEGAAKAGVVQN</sequence>
<organism evidence="9 10">
    <name type="scientific">Prochlorothrix hollandica PCC 9006 = CALU 1027</name>
    <dbReference type="NCBI Taxonomy" id="317619"/>
    <lineage>
        <taxon>Bacteria</taxon>
        <taxon>Bacillati</taxon>
        <taxon>Cyanobacteriota</taxon>
        <taxon>Cyanophyceae</taxon>
        <taxon>Prochlorotrichales</taxon>
        <taxon>Prochlorotrichaceae</taxon>
        <taxon>Prochlorothrix</taxon>
    </lineage>
</organism>
<accession>A0A0M2Q3N2</accession>
<feature type="domain" description="PDZ" evidence="8">
    <location>
        <begin position="112"/>
        <end position="182"/>
    </location>
</feature>
<dbReference type="GO" id="GO:0030288">
    <property type="term" value="C:outer membrane-bounded periplasmic space"/>
    <property type="evidence" value="ECO:0007669"/>
    <property type="project" value="TreeGrafter"/>
</dbReference>
<evidence type="ECO:0000256" key="7">
    <source>
        <dbReference type="SAM" id="SignalP"/>
    </source>
</evidence>
<dbReference type="NCBIfam" id="TIGR00225">
    <property type="entry name" value="prc"/>
    <property type="match status" value="1"/>
</dbReference>
<evidence type="ECO:0000256" key="4">
    <source>
        <dbReference type="ARBA" id="ARBA00022825"/>
    </source>
</evidence>
<dbReference type="SUPFAM" id="SSF50156">
    <property type="entry name" value="PDZ domain-like"/>
    <property type="match status" value="1"/>
</dbReference>
<dbReference type="InterPro" id="IPR004447">
    <property type="entry name" value="Peptidase_S41A"/>
</dbReference>
<comment type="similarity">
    <text evidence="1 5">Belongs to the peptidase S41A family.</text>
</comment>
<dbReference type="STRING" id="317619.GCA_000332315_04172"/>
<feature type="region of interest" description="Disordered" evidence="6">
    <location>
        <begin position="428"/>
        <end position="449"/>
    </location>
</feature>
<keyword evidence="7" id="KW-0732">Signal</keyword>
<dbReference type="Proteomes" id="UP000034681">
    <property type="component" value="Unassembled WGS sequence"/>
</dbReference>
<dbReference type="SMART" id="SM00245">
    <property type="entry name" value="TSPc"/>
    <property type="match status" value="1"/>
</dbReference>
<dbReference type="InterPro" id="IPR001478">
    <property type="entry name" value="PDZ"/>
</dbReference>
<dbReference type="eggNOG" id="COG0793">
    <property type="taxonomic scope" value="Bacteria"/>
</dbReference>
<dbReference type="PANTHER" id="PTHR32060:SF30">
    <property type="entry name" value="CARBOXY-TERMINAL PROCESSING PROTEASE CTPA"/>
    <property type="match status" value="1"/>
</dbReference>
<evidence type="ECO:0000313" key="9">
    <source>
        <dbReference type="EMBL" id="KKJ01554.1"/>
    </source>
</evidence>
<dbReference type="InterPro" id="IPR005151">
    <property type="entry name" value="Tail-specific_protease"/>
</dbReference>
<keyword evidence="4 5" id="KW-0720">Serine protease</keyword>
<dbReference type="InterPro" id="IPR041489">
    <property type="entry name" value="PDZ_6"/>
</dbReference>
<keyword evidence="2 5" id="KW-0645">Protease</keyword>
<dbReference type="EMBL" id="AJTX02000002">
    <property type="protein sequence ID" value="KKJ01554.1"/>
    <property type="molecule type" value="Genomic_DNA"/>
</dbReference>
<keyword evidence="3 5" id="KW-0378">Hydrolase</keyword>
<dbReference type="PANTHER" id="PTHR32060">
    <property type="entry name" value="TAIL-SPECIFIC PROTEASE"/>
    <property type="match status" value="1"/>
</dbReference>
<comment type="caution">
    <text evidence="9">The sequence shown here is derived from an EMBL/GenBank/DDBJ whole genome shotgun (WGS) entry which is preliminary data.</text>
</comment>
<dbReference type="CDD" id="cd06782">
    <property type="entry name" value="cpPDZ_CPP-like"/>
    <property type="match status" value="1"/>
</dbReference>
<dbReference type="GO" id="GO:0006508">
    <property type="term" value="P:proteolysis"/>
    <property type="evidence" value="ECO:0007669"/>
    <property type="project" value="UniProtKB-KW"/>
</dbReference>
<dbReference type="AlphaFoldDB" id="A0A0M2Q3N2"/>
<dbReference type="CDD" id="cd07560">
    <property type="entry name" value="Peptidase_S41_CPP"/>
    <property type="match status" value="1"/>
</dbReference>